<keyword evidence="1" id="KW-0677">Repeat</keyword>
<dbReference type="Proteomes" id="UP000276991">
    <property type="component" value="Unassembled WGS sequence"/>
</dbReference>
<protein>
    <recommendedName>
        <fullName evidence="3">C6 domain-containing protein</fullName>
    </recommendedName>
</protein>
<dbReference type="SMART" id="SM00209">
    <property type="entry name" value="TSP1"/>
    <property type="match status" value="1"/>
</dbReference>
<accession>A0A498SFF8</accession>
<keyword evidence="2" id="KW-1015">Disulfide bond</keyword>
<dbReference type="EMBL" id="UPTC01001069">
    <property type="protein sequence ID" value="VBB30995.1"/>
    <property type="molecule type" value="Genomic_DNA"/>
</dbReference>
<dbReference type="PROSITE" id="PS50092">
    <property type="entry name" value="TSP1"/>
    <property type="match status" value="1"/>
</dbReference>
<gene>
    <name evidence="4" type="ORF">NAV_LOCUS5786</name>
</gene>
<dbReference type="STRING" id="6277.A0A498SFF8"/>
<evidence type="ECO:0000313" key="5">
    <source>
        <dbReference type="Proteomes" id="UP000276991"/>
    </source>
</evidence>
<evidence type="ECO:0000256" key="1">
    <source>
        <dbReference type="ARBA" id="ARBA00022737"/>
    </source>
</evidence>
<dbReference type="InterPro" id="IPR036383">
    <property type="entry name" value="TSP1_rpt_sf"/>
</dbReference>
<sequence length="824" mass="86830">MVKVTESTIDKTTAVIATITAPPGTKIVMTSTMTVTALPTSTAAAVLTTVASAAAATTLIAATSVPITAPTTAIPAIAISSTTAIMPTPEAPMPTTAAAKYTPSAAVLTTAAIIPTPATPMPTTAAAKYPIPAAVFTTEATKYPPPAAVLTTAAKYTPSAAVLTTAAIMPTPAALTTAAAKYPSPAAVLTTAAAKYPTPADVLTTVAIMPTPTASMPTTAAVKSTPPSATPSTAAIMPIPAAPVPPTAAARPPTISTIPVATPTIPTTKITAITVATSVPTNDMVTDSTVPSVTMKITTIELCRACNNIPAIRADSLASGERNGHLLVIYGANPSGCRTANLICDGTFLTRQIAIIYANGIKNSPLAMSPTGSVQVTLTCDNNICWRAPNSGMNIWNVTCIFRDQPIPTTSLPPTTTPIPCSTCTNIRAERVRNPALNEANGKLTIEYTYNEFGCRIAFIHCNSSDDNAETTIYFNGMKNLPYVSSRTGHSIIFLVCGDNLRFRATGSRTNVESVTCLSRDIIPTVPSTITIPRITTIPTVPSTMTIPRITTIPIVPLTITIPRITAIPTTPSIMTTTTARAVPSPITTTIIPIIPLTMTMPPSPPTTPAVPLPCTRCENLKGRQLIGLRSNEINGPLVIEYSRQADGCRKANIICGTVKNWTTARIFFNEEMNLPFISDITGKAELELICGSNSRWRAFESRIDVASVSCLLIALLSTPSTVSPQLRTHSQPLMPTLTTPLRCQAQWATWGAWSTCTDTCGAYGTRQRFRGCERTNEDCFCPGSISEMELCNLQPCLYPRNACRPNYTVSSVNQKFVCVPIQS</sequence>
<dbReference type="InterPro" id="IPR002601">
    <property type="entry name" value="C6_domain"/>
</dbReference>
<dbReference type="InterPro" id="IPR000884">
    <property type="entry name" value="TSP1_rpt"/>
</dbReference>
<organism evidence="4 5">
    <name type="scientific">Acanthocheilonema viteae</name>
    <name type="common">Filarial nematode worm</name>
    <name type="synonym">Dipetalonema viteae</name>
    <dbReference type="NCBI Taxonomy" id="6277"/>
    <lineage>
        <taxon>Eukaryota</taxon>
        <taxon>Metazoa</taxon>
        <taxon>Ecdysozoa</taxon>
        <taxon>Nematoda</taxon>
        <taxon>Chromadorea</taxon>
        <taxon>Rhabditida</taxon>
        <taxon>Spirurina</taxon>
        <taxon>Spiruromorpha</taxon>
        <taxon>Filarioidea</taxon>
        <taxon>Onchocercidae</taxon>
        <taxon>Acanthocheilonema</taxon>
    </lineage>
</organism>
<feature type="domain" description="C6" evidence="3">
    <location>
        <begin position="303"/>
        <end position="400"/>
    </location>
</feature>
<evidence type="ECO:0000256" key="2">
    <source>
        <dbReference type="ARBA" id="ARBA00023157"/>
    </source>
</evidence>
<dbReference type="SUPFAM" id="SSF82895">
    <property type="entry name" value="TSP-1 type 1 repeat"/>
    <property type="match status" value="1"/>
</dbReference>
<reference evidence="4 5" key="1">
    <citation type="submission" date="2018-08" db="EMBL/GenBank/DDBJ databases">
        <authorList>
            <person name="Laetsch R D."/>
            <person name="Stevens L."/>
            <person name="Kumar S."/>
            <person name="Blaxter L. M."/>
        </authorList>
    </citation>
    <scope>NUCLEOTIDE SEQUENCE [LARGE SCALE GENOMIC DNA]</scope>
</reference>
<dbReference type="Pfam" id="PF00090">
    <property type="entry name" value="TSP_1"/>
    <property type="match status" value="1"/>
</dbReference>
<name>A0A498SFF8_ACAVI</name>
<dbReference type="AlphaFoldDB" id="A0A498SFF8"/>
<dbReference type="PANTHER" id="PTHR22906:SF46">
    <property type="entry name" value="HEMICENTIN-1-LIKE"/>
    <property type="match status" value="1"/>
</dbReference>
<feature type="domain" description="C6" evidence="3">
    <location>
        <begin position="421"/>
        <end position="517"/>
    </location>
</feature>
<dbReference type="SMART" id="SM01048">
    <property type="entry name" value="C6"/>
    <property type="match status" value="2"/>
</dbReference>
<evidence type="ECO:0000259" key="3">
    <source>
        <dbReference type="SMART" id="SM01048"/>
    </source>
</evidence>
<dbReference type="Gene3D" id="2.20.100.10">
    <property type="entry name" value="Thrombospondin type-1 (TSP1) repeat"/>
    <property type="match status" value="1"/>
</dbReference>
<keyword evidence="5" id="KW-1185">Reference proteome</keyword>
<dbReference type="OrthoDB" id="5876856at2759"/>
<proteinExistence type="predicted"/>
<evidence type="ECO:0000313" key="4">
    <source>
        <dbReference type="EMBL" id="VBB30995.1"/>
    </source>
</evidence>
<dbReference type="InterPro" id="IPR052065">
    <property type="entry name" value="Compl_asym_regulator"/>
</dbReference>
<dbReference type="PANTHER" id="PTHR22906">
    <property type="entry name" value="PROPERDIN"/>
    <property type="match status" value="1"/>
</dbReference>